<dbReference type="Proteomes" id="UP001161691">
    <property type="component" value="Unassembled WGS sequence"/>
</dbReference>
<comment type="caution">
    <text evidence="2">The sequence shown here is derived from an EMBL/GenBank/DDBJ whole genome shotgun (WGS) entry which is preliminary data.</text>
</comment>
<feature type="transmembrane region" description="Helical" evidence="1">
    <location>
        <begin position="161"/>
        <end position="194"/>
    </location>
</feature>
<feature type="transmembrane region" description="Helical" evidence="1">
    <location>
        <begin position="130"/>
        <end position="149"/>
    </location>
</feature>
<feature type="transmembrane region" description="Helical" evidence="1">
    <location>
        <begin position="58"/>
        <end position="77"/>
    </location>
</feature>
<gene>
    <name evidence="2" type="ORF">KB449_13040</name>
</gene>
<name>A0ABT6TIW3_9BACL</name>
<accession>A0ABT6TIW3</accession>
<feature type="transmembrane region" description="Helical" evidence="1">
    <location>
        <begin position="7"/>
        <end position="30"/>
    </location>
</feature>
<evidence type="ECO:0000256" key="1">
    <source>
        <dbReference type="SAM" id="Phobius"/>
    </source>
</evidence>
<keyword evidence="1" id="KW-0812">Transmembrane</keyword>
<evidence type="ECO:0000313" key="2">
    <source>
        <dbReference type="EMBL" id="MDI4645894.1"/>
    </source>
</evidence>
<proteinExistence type="predicted"/>
<protein>
    <recommendedName>
        <fullName evidence="4">Ferric oxidoreductase domain-containing protein</fullName>
    </recommendedName>
</protein>
<organism evidence="2 3">
    <name type="scientific">Cohnella hashimotonis</name>
    <dbReference type="NCBI Taxonomy" id="2826895"/>
    <lineage>
        <taxon>Bacteria</taxon>
        <taxon>Bacillati</taxon>
        <taxon>Bacillota</taxon>
        <taxon>Bacilli</taxon>
        <taxon>Bacillales</taxon>
        <taxon>Paenibacillaceae</taxon>
        <taxon>Cohnella</taxon>
    </lineage>
</organism>
<feature type="transmembrane region" description="Helical" evidence="1">
    <location>
        <begin position="104"/>
        <end position="124"/>
    </location>
</feature>
<evidence type="ECO:0008006" key="4">
    <source>
        <dbReference type="Google" id="ProtNLM"/>
    </source>
</evidence>
<reference evidence="2" key="1">
    <citation type="submission" date="2023-04" db="EMBL/GenBank/DDBJ databases">
        <title>Comparative genomic analysis of Cohnella hashimotonis sp. nov., isolated from the International Space Station.</title>
        <authorList>
            <person name="Venkateswaran K."/>
            <person name="Simpson A."/>
        </authorList>
    </citation>
    <scope>NUCLEOTIDE SEQUENCE</scope>
    <source>
        <strain evidence="2">F6_2S_P_1</strain>
    </source>
</reference>
<keyword evidence="1" id="KW-1133">Transmembrane helix</keyword>
<keyword evidence="3" id="KW-1185">Reference proteome</keyword>
<sequence>MKQSRTLYIPAAISLLASIALILFAFFGVVHPGGAHGGSSLGKVPPGMERREQGSEGLFRTLGTIAVWCAAVSYAWLRLKKKRRSPSAIVKKLVPLFNRLHQPVAYAALVLIAAHGIYFLTQAVVKDDTYTGIAAFVLLLTLAVYGYLIRRLKSKHTRKIHFLLATAFGVVAFIHAGGSAIIAALSIVALWGLIEFVERMASRK</sequence>
<dbReference type="RefSeq" id="WP_282908793.1">
    <property type="nucleotide sequence ID" value="NZ_JAGRPV010000001.1"/>
</dbReference>
<keyword evidence="1" id="KW-0472">Membrane</keyword>
<dbReference type="EMBL" id="JAGRPV010000001">
    <property type="protein sequence ID" value="MDI4645894.1"/>
    <property type="molecule type" value="Genomic_DNA"/>
</dbReference>
<evidence type="ECO:0000313" key="3">
    <source>
        <dbReference type="Proteomes" id="UP001161691"/>
    </source>
</evidence>